<evidence type="ECO:0000259" key="2">
    <source>
        <dbReference type="SMART" id="SM00822"/>
    </source>
</evidence>
<dbReference type="SMART" id="SM00822">
    <property type="entry name" value="PKS_KR"/>
    <property type="match status" value="1"/>
</dbReference>
<dbReference type="Proteomes" id="UP000736373">
    <property type="component" value="Unassembled WGS sequence"/>
</dbReference>
<dbReference type="InterPro" id="IPR002347">
    <property type="entry name" value="SDR_fam"/>
</dbReference>
<dbReference type="Pfam" id="PF13561">
    <property type="entry name" value="adh_short_C2"/>
    <property type="match status" value="1"/>
</dbReference>
<keyword evidence="4" id="KW-1185">Reference proteome</keyword>
<feature type="domain" description="Ketoreductase" evidence="2">
    <location>
        <begin position="9"/>
        <end position="189"/>
    </location>
</feature>
<gene>
    <name evidence="3" type="ORF">F6X42_34935</name>
</gene>
<dbReference type="PRINTS" id="PR00080">
    <property type="entry name" value="SDRFAMILY"/>
</dbReference>
<dbReference type="PANTHER" id="PTHR42760">
    <property type="entry name" value="SHORT-CHAIN DEHYDROGENASES/REDUCTASES FAMILY MEMBER"/>
    <property type="match status" value="1"/>
</dbReference>
<proteinExistence type="inferred from homology"/>
<dbReference type="RefSeq" id="WP_187638450.1">
    <property type="nucleotide sequence ID" value="NZ_VZQQ01000058.1"/>
</dbReference>
<dbReference type="InterPro" id="IPR020904">
    <property type="entry name" value="Sc_DH/Rdtase_CS"/>
</dbReference>
<accession>A0ABR7PZ17</accession>
<dbReference type="Gene3D" id="3.40.50.720">
    <property type="entry name" value="NAD(P)-binding Rossmann-like Domain"/>
    <property type="match status" value="1"/>
</dbReference>
<evidence type="ECO:0000313" key="4">
    <source>
        <dbReference type="Proteomes" id="UP000736373"/>
    </source>
</evidence>
<dbReference type="PROSITE" id="PS00061">
    <property type="entry name" value="ADH_SHORT"/>
    <property type="match status" value="1"/>
</dbReference>
<dbReference type="InterPro" id="IPR036291">
    <property type="entry name" value="NAD(P)-bd_dom_sf"/>
</dbReference>
<name>A0ABR7PZ17_9BURK</name>
<dbReference type="PANTHER" id="PTHR42760:SF40">
    <property type="entry name" value="3-OXOACYL-[ACYL-CARRIER-PROTEIN] REDUCTASE, CHLOROPLASTIC"/>
    <property type="match status" value="1"/>
</dbReference>
<comment type="caution">
    <text evidence="3">The sequence shown here is derived from an EMBL/GenBank/DDBJ whole genome shotgun (WGS) entry which is preliminary data.</text>
</comment>
<sequence length="273" mass="28254">MNHFRLTGRVALVTGARPGIGGAIAHALGSAGAEVVLANRTLSAAQEVSHELEAEGIPAHVVPFSVDRAGIREMIDQALSATGGRLDVVCHNAGGCQWLGLDALDEPVLDETLALNLTSGFWLLQAALPALRRSEAGRFIVTSSITGPRVAMVGASHYAAAKAGVNGFIKAAALELASSGITVNGVEPGLVAKDRGRLSRPEALARLTRYIPLGRPGAPEDIASAVLFLASREAGWITGQTIVIDGGTTLPESGYAMEELWTSSHKVSPGGQK</sequence>
<dbReference type="InterPro" id="IPR057326">
    <property type="entry name" value="KR_dom"/>
</dbReference>
<dbReference type="PRINTS" id="PR00081">
    <property type="entry name" value="GDHRDH"/>
</dbReference>
<evidence type="ECO:0000256" key="1">
    <source>
        <dbReference type="ARBA" id="ARBA00006484"/>
    </source>
</evidence>
<dbReference type="SUPFAM" id="SSF51735">
    <property type="entry name" value="NAD(P)-binding Rossmann-fold domains"/>
    <property type="match status" value="1"/>
</dbReference>
<organism evidence="3 4">
    <name type="scientific">Paraburkholderia podalyriae</name>
    <dbReference type="NCBI Taxonomy" id="1938811"/>
    <lineage>
        <taxon>Bacteria</taxon>
        <taxon>Pseudomonadati</taxon>
        <taxon>Pseudomonadota</taxon>
        <taxon>Betaproteobacteria</taxon>
        <taxon>Burkholderiales</taxon>
        <taxon>Burkholderiaceae</taxon>
        <taxon>Paraburkholderia</taxon>
    </lineage>
</organism>
<dbReference type="EMBL" id="VZQQ01000058">
    <property type="protein sequence ID" value="MBC8751530.1"/>
    <property type="molecule type" value="Genomic_DNA"/>
</dbReference>
<protein>
    <submittedName>
        <fullName evidence="3">SDR family oxidoreductase</fullName>
    </submittedName>
</protein>
<evidence type="ECO:0000313" key="3">
    <source>
        <dbReference type="EMBL" id="MBC8751530.1"/>
    </source>
</evidence>
<comment type="similarity">
    <text evidence="1">Belongs to the short-chain dehydrogenases/reductases (SDR) family.</text>
</comment>
<reference evidence="3 4" key="1">
    <citation type="submission" date="2019-09" db="EMBL/GenBank/DDBJ databases">
        <title>Paraburkholderia podalyriae sp. nov., A South African Podalyria-associated rhizobium.</title>
        <authorList>
            <person name="Mavima L."/>
            <person name="Beukes C.W."/>
            <person name="Palmer M."/>
            <person name="De Meyer S.E."/>
            <person name="James E.K."/>
            <person name="Maluk M."/>
            <person name="Avontuur J.R."/>
            <person name="Chan W.Y."/>
            <person name="Venter S.N."/>
            <person name="Steenkamp E.T."/>
        </authorList>
    </citation>
    <scope>NUCLEOTIDE SEQUENCE [LARGE SCALE GENOMIC DNA]</scope>
    <source>
        <strain evidence="3 4">WC7.3b</strain>
    </source>
</reference>